<evidence type="ECO:0000256" key="2">
    <source>
        <dbReference type="SAM" id="Phobius"/>
    </source>
</evidence>
<evidence type="ECO:0000256" key="1">
    <source>
        <dbReference type="SAM" id="MobiDB-lite"/>
    </source>
</evidence>
<dbReference type="GO" id="GO:0016301">
    <property type="term" value="F:kinase activity"/>
    <property type="evidence" value="ECO:0007669"/>
    <property type="project" value="UniProtKB-KW"/>
</dbReference>
<evidence type="ECO:0000313" key="4">
    <source>
        <dbReference type="Proteomes" id="UP000255467"/>
    </source>
</evidence>
<evidence type="ECO:0000313" key="3">
    <source>
        <dbReference type="EMBL" id="SUD48520.1"/>
    </source>
</evidence>
<dbReference type="GO" id="GO:0003677">
    <property type="term" value="F:DNA binding"/>
    <property type="evidence" value="ECO:0007669"/>
    <property type="project" value="UniProtKB-KW"/>
</dbReference>
<feature type="compositionally biased region" description="Basic and acidic residues" evidence="1">
    <location>
        <begin position="394"/>
        <end position="407"/>
    </location>
</feature>
<keyword evidence="2" id="KW-0812">Transmembrane</keyword>
<dbReference type="STRING" id="1406858.GCA_000710895_04524"/>
<feature type="transmembrane region" description="Helical" evidence="2">
    <location>
        <begin position="345"/>
        <end position="368"/>
    </location>
</feature>
<accession>A0A379JJA4</accession>
<keyword evidence="3" id="KW-0238">DNA-binding</keyword>
<keyword evidence="4" id="KW-1185">Reference proteome</keyword>
<keyword evidence="3" id="KW-0808">Transferase</keyword>
<feature type="region of interest" description="Disordered" evidence="1">
    <location>
        <begin position="314"/>
        <end position="340"/>
    </location>
</feature>
<sequence>MSDPDSSVAGRYGRYRVDAEPLNSSGGQSILYTCRDEASHVRVFKRYRTPLTDRRDIDTLGEIAARGARITADAESAETVAATAESSVNWPIDIIAESDAVTGVILPLIPPRFLSEHGKPLTLDFLYVAAARPPRAAVRVGVLLRACDILACLDELGLVHGDISMKNLVWDRRSPHAYLIDCDGVHPAAEVRERGVGTAGWRDPRWVAGRIPAHDRYSDRFALAVMVYRALLLNPGAPELVDGDWAPPSGIPDDLPARLRSLFDRAFHDPFATTGRPTAVEWRDALKAVFLTGDGSAFRYPALRAVDRYADRFRPPPVRAKPTVRQRPAPAAASTSATTPSRDPWLMAKLAIAVTMILIVFALANVTISEPSRPTNRPRSTETTSEWTPFPGVHVEKTDRGETRIRTDTTPCDPAADNPRELLSGFWLVCQSDGTAPPAWRPSVLLLRATPGTLCDSEAAPMARGPDTQILLCRDGTWQPPR</sequence>
<protein>
    <submittedName>
        <fullName evidence="3">Uncharacterized protein with protein kinase and helix-hairpin-helix DNA-binding domains</fullName>
    </submittedName>
</protein>
<keyword evidence="3" id="KW-0418">Kinase</keyword>
<dbReference type="Gene3D" id="1.10.510.10">
    <property type="entry name" value="Transferase(Phosphotransferase) domain 1"/>
    <property type="match status" value="1"/>
</dbReference>
<keyword evidence="2" id="KW-1133">Transmembrane helix</keyword>
<dbReference type="EMBL" id="UGRY01000005">
    <property type="protein sequence ID" value="SUD48520.1"/>
    <property type="molecule type" value="Genomic_DNA"/>
</dbReference>
<feature type="region of interest" description="Disordered" evidence="1">
    <location>
        <begin position="370"/>
        <end position="417"/>
    </location>
</feature>
<dbReference type="SUPFAM" id="SSF56112">
    <property type="entry name" value="Protein kinase-like (PK-like)"/>
    <property type="match status" value="1"/>
</dbReference>
<name>A0A379JJA4_9NOCA</name>
<keyword evidence="2" id="KW-0472">Membrane</keyword>
<gene>
    <name evidence="3" type="ORF">NCTC1934_05855</name>
</gene>
<dbReference type="Proteomes" id="UP000255467">
    <property type="component" value="Unassembled WGS sequence"/>
</dbReference>
<dbReference type="AlphaFoldDB" id="A0A379JJA4"/>
<dbReference type="InterPro" id="IPR011009">
    <property type="entry name" value="Kinase-like_dom_sf"/>
</dbReference>
<reference evidence="3 4" key="1">
    <citation type="submission" date="2018-06" db="EMBL/GenBank/DDBJ databases">
        <authorList>
            <consortium name="Pathogen Informatics"/>
            <person name="Doyle S."/>
        </authorList>
    </citation>
    <scope>NUCLEOTIDE SEQUENCE [LARGE SCALE GENOMIC DNA]</scope>
    <source>
        <strain evidence="3 4">NCTC1934</strain>
    </source>
</reference>
<feature type="compositionally biased region" description="Polar residues" evidence="1">
    <location>
        <begin position="370"/>
        <end position="387"/>
    </location>
</feature>
<feature type="compositionally biased region" description="Low complexity" evidence="1">
    <location>
        <begin position="328"/>
        <end position="340"/>
    </location>
</feature>
<organism evidence="3 4">
    <name type="scientific">Nocardia otitidiscaviarum</name>
    <dbReference type="NCBI Taxonomy" id="1823"/>
    <lineage>
        <taxon>Bacteria</taxon>
        <taxon>Bacillati</taxon>
        <taxon>Actinomycetota</taxon>
        <taxon>Actinomycetes</taxon>
        <taxon>Mycobacteriales</taxon>
        <taxon>Nocardiaceae</taxon>
        <taxon>Nocardia</taxon>
    </lineage>
</organism>
<proteinExistence type="predicted"/>